<keyword evidence="1" id="KW-0624">Polysaccharide degradation</keyword>
<gene>
    <name evidence="4" type="ordered locus">Mmc1_2590</name>
</gene>
<dbReference type="Gene3D" id="2.115.10.20">
    <property type="entry name" value="Glycosyl hydrolase domain, family 43"/>
    <property type="match status" value="1"/>
</dbReference>
<evidence type="ECO:0000313" key="5">
    <source>
        <dbReference type="Proteomes" id="UP000002586"/>
    </source>
</evidence>
<keyword evidence="1" id="KW-0858">Xylan degradation</keyword>
<dbReference type="InterPro" id="IPR052176">
    <property type="entry name" value="Glycosyl_Hydrlase_43_Enz"/>
</dbReference>
<dbReference type="STRING" id="156889.Mmc1_2590"/>
<dbReference type="AlphaFoldDB" id="A0LAU6"/>
<dbReference type="SUPFAM" id="SSF75005">
    <property type="entry name" value="Arabinanase/levansucrase/invertase"/>
    <property type="match status" value="1"/>
</dbReference>
<dbReference type="KEGG" id="mgm:Mmc1_2590"/>
<evidence type="ECO:0000256" key="2">
    <source>
        <dbReference type="ARBA" id="ARBA00023277"/>
    </source>
</evidence>
<reference evidence="5" key="1">
    <citation type="journal article" date="2009" name="Appl. Environ. Microbiol.">
        <title>Complete genome sequence of the chemolithoautotrophic marine magnetotactic coccus strain MC-1.</title>
        <authorList>
            <person name="Schubbe S."/>
            <person name="Williams T.J."/>
            <person name="Xie G."/>
            <person name="Kiss H.E."/>
            <person name="Brettin T.S."/>
            <person name="Martinez D."/>
            <person name="Ross C.A."/>
            <person name="Schuler D."/>
            <person name="Cox B.L."/>
            <person name="Nealson K.H."/>
            <person name="Bazylinski D.A."/>
        </authorList>
    </citation>
    <scope>NUCLEOTIDE SEQUENCE [LARGE SCALE GENOMIC DNA]</scope>
    <source>
        <strain evidence="5">ATCC BAA-1437 / JCM 17883 / MC-1</strain>
    </source>
</reference>
<dbReference type="InterPro" id="IPR056442">
    <property type="entry name" value="GINT1_N"/>
</dbReference>
<dbReference type="PANTHER" id="PTHR43772">
    <property type="entry name" value="ENDO-1,4-BETA-XYLANASE"/>
    <property type="match status" value="1"/>
</dbReference>
<evidence type="ECO:0000256" key="1">
    <source>
        <dbReference type="ARBA" id="ARBA00022651"/>
    </source>
</evidence>
<name>A0LAU6_MAGMM</name>
<organism evidence="4 5">
    <name type="scientific">Magnetococcus marinus (strain ATCC BAA-1437 / JCM 17883 / MC-1)</name>
    <dbReference type="NCBI Taxonomy" id="156889"/>
    <lineage>
        <taxon>Bacteria</taxon>
        <taxon>Pseudomonadati</taxon>
        <taxon>Pseudomonadota</taxon>
        <taxon>Magnetococcia</taxon>
        <taxon>Magnetococcales</taxon>
        <taxon>Magnetococcaceae</taxon>
        <taxon>Magnetococcus</taxon>
    </lineage>
</organism>
<dbReference type="GO" id="GO:0045493">
    <property type="term" value="P:xylan catabolic process"/>
    <property type="evidence" value="ECO:0007669"/>
    <property type="project" value="UniProtKB-KW"/>
</dbReference>
<feature type="domain" description="Glucosamine inositolphosphorylceramide transferase 1 N-terminal" evidence="3">
    <location>
        <begin position="21"/>
        <end position="294"/>
    </location>
</feature>
<dbReference type="EMBL" id="CP000471">
    <property type="protein sequence ID" value="ABK45089.1"/>
    <property type="molecule type" value="Genomic_DNA"/>
</dbReference>
<proteinExistence type="predicted"/>
<dbReference type="Pfam" id="PF24793">
    <property type="entry name" value="GINT1_N"/>
    <property type="match status" value="1"/>
</dbReference>
<keyword evidence="2" id="KW-0119">Carbohydrate metabolism</keyword>
<dbReference type="InterPro" id="IPR023296">
    <property type="entry name" value="Glyco_hydro_beta-prop_sf"/>
</dbReference>
<dbReference type="eggNOG" id="COG1621">
    <property type="taxonomic scope" value="Bacteria"/>
</dbReference>
<dbReference type="Proteomes" id="UP000002586">
    <property type="component" value="Chromosome"/>
</dbReference>
<evidence type="ECO:0000259" key="3">
    <source>
        <dbReference type="Pfam" id="PF24793"/>
    </source>
</evidence>
<evidence type="ECO:0000313" key="4">
    <source>
        <dbReference type="EMBL" id="ABK45089.1"/>
    </source>
</evidence>
<dbReference type="HOGENOM" id="CLU_063385_0_0_5"/>
<accession>A0LAU6</accession>
<reference evidence="4 5" key="2">
    <citation type="journal article" date="2012" name="Int. J. Syst. Evol. Microbiol.">
        <title>Magnetococcus marinus gen. nov., sp. nov., a marine, magnetotactic bacterium that represents a novel lineage (Magnetococcaceae fam. nov.; Magnetococcales ord. nov.) at the base of the Alphaproteobacteria.</title>
        <authorList>
            <person name="Bazylinski D.A."/>
            <person name="Williams T.J."/>
            <person name="Lefevre C.T."/>
            <person name="Berg R.J."/>
            <person name="Zhang C.L."/>
            <person name="Bowser S.S."/>
            <person name="Dean A.J."/>
            <person name="Beveridge T.J."/>
        </authorList>
    </citation>
    <scope>NUCLEOTIDE SEQUENCE [LARGE SCALE GENOMIC DNA]</scope>
    <source>
        <strain evidence="5">ATCC BAA-1437 / JCM 17883 / MC-1</strain>
    </source>
</reference>
<sequence>MGHEKKQGQPIPFFQRIFMQKQSNWSIGIFSGPDPFTLRPFHSDMPSLDASHCGADQAKFVADPFLWPHEGRWYLFYEALIKDKGVICVSSSHDLRNWHYGGIALETPSHLSYPFIFALQGNVLMIPEDLASGGVYLYVAKKFPYQWVAVAKLLDGMHADATLFHHGQHWWMLTCPTPYGNDTLQLFYSKNLLSGWEPHPSGWIRQSDPRYARPSGRVFRHQEKLYRLTQNCEPHYGHSVNAFHIQQLDQTHYVEISDPIPILKPSGRGWNRDGMHHADLHQLRPDLWIASVDGQFTLTCRA</sequence>
<keyword evidence="5" id="KW-1185">Reference proteome</keyword>
<protein>
    <recommendedName>
        <fullName evidence="3">Glucosamine inositolphosphorylceramide transferase 1 N-terminal domain-containing protein</fullName>
    </recommendedName>
</protein>
<dbReference type="PANTHER" id="PTHR43772:SF2">
    <property type="entry name" value="PUTATIVE (AFU_ORTHOLOGUE AFUA_2G04480)-RELATED"/>
    <property type="match status" value="1"/>
</dbReference>